<organism evidence="2 3">
    <name type="scientific">Flavobacterium album</name>
    <dbReference type="NCBI Taxonomy" id="2175091"/>
    <lineage>
        <taxon>Bacteria</taxon>
        <taxon>Pseudomonadati</taxon>
        <taxon>Bacteroidota</taxon>
        <taxon>Flavobacteriia</taxon>
        <taxon>Flavobacteriales</taxon>
        <taxon>Flavobacteriaceae</taxon>
        <taxon>Flavobacterium</taxon>
    </lineage>
</organism>
<dbReference type="AlphaFoldDB" id="A0A2S1QYA7"/>
<dbReference type="RefSeq" id="WP_108778080.1">
    <property type="nucleotide sequence ID" value="NZ_CP029186.1"/>
</dbReference>
<keyword evidence="1" id="KW-0812">Transmembrane</keyword>
<accession>A0A2S1QYA7</accession>
<proteinExistence type="predicted"/>
<dbReference type="OrthoDB" id="1098521at2"/>
<reference evidence="2 3" key="1">
    <citation type="submission" date="2018-04" db="EMBL/GenBank/DDBJ databases">
        <title>Genome sequencing of Flavobacterium sp. HYN0059.</title>
        <authorList>
            <person name="Yi H."/>
            <person name="Baek C."/>
        </authorList>
    </citation>
    <scope>NUCLEOTIDE SEQUENCE [LARGE SCALE GENOMIC DNA]</scope>
    <source>
        <strain evidence="2 3">HYN0059</strain>
    </source>
</reference>
<keyword evidence="3" id="KW-1185">Reference proteome</keyword>
<dbReference type="Proteomes" id="UP000244929">
    <property type="component" value="Chromosome"/>
</dbReference>
<evidence type="ECO:0000313" key="2">
    <source>
        <dbReference type="EMBL" id="AWH85378.1"/>
    </source>
</evidence>
<name>A0A2S1QYA7_9FLAO</name>
<dbReference type="EMBL" id="CP029186">
    <property type="protein sequence ID" value="AWH85378.1"/>
    <property type="molecule type" value="Genomic_DNA"/>
</dbReference>
<gene>
    <name evidence="2" type="ORF">HYN59_09750</name>
</gene>
<keyword evidence="1" id="KW-1133">Transmembrane helix</keyword>
<keyword evidence="1" id="KW-0472">Membrane</keyword>
<dbReference type="KEGG" id="falb:HYN59_09750"/>
<protein>
    <submittedName>
        <fullName evidence="2">Uncharacterized protein</fullName>
    </submittedName>
</protein>
<evidence type="ECO:0000313" key="3">
    <source>
        <dbReference type="Proteomes" id="UP000244929"/>
    </source>
</evidence>
<feature type="transmembrane region" description="Helical" evidence="1">
    <location>
        <begin position="69"/>
        <end position="89"/>
    </location>
</feature>
<evidence type="ECO:0000256" key="1">
    <source>
        <dbReference type="SAM" id="Phobius"/>
    </source>
</evidence>
<sequence>MELRTIEKLLEKYFDAETSTAEERELKIYFASPDVAPHLEQYRPMFGYFAQAGTQQFDKPIPLKTKRNYTGWMSVAASIVVMLGMFTFLNRAQPSQAELGTYDDPEVAFRETQKALNMLSKNVNVGVESVNYIGEYEKSRKTIFKE</sequence>